<dbReference type="KEGG" id="csto:CGC58_01330"/>
<keyword evidence="1" id="KW-0812">Transmembrane</keyword>
<proteinExistence type="predicted"/>
<evidence type="ECO:0000313" key="3">
    <source>
        <dbReference type="Proteomes" id="UP000217348"/>
    </source>
</evidence>
<keyword evidence="1" id="KW-1133">Transmembrane helix</keyword>
<organism evidence="2 3">
    <name type="scientific">Capnocytophaga stomatis</name>
    <dbReference type="NCBI Taxonomy" id="1848904"/>
    <lineage>
        <taxon>Bacteria</taxon>
        <taxon>Pseudomonadati</taxon>
        <taxon>Bacteroidota</taxon>
        <taxon>Flavobacteriia</taxon>
        <taxon>Flavobacteriales</taxon>
        <taxon>Flavobacteriaceae</taxon>
        <taxon>Capnocytophaga</taxon>
    </lineage>
</organism>
<dbReference type="Proteomes" id="UP000217348">
    <property type="component" value="Chromosome"/>
</dbReference>
<protein>
    <submittedName>
        <fullName evidence="2">Uncharacterized protein</fullName>
    </submittedName>
</protein>
<evidence type="ECO:0000313" key="2">
    <source>
        <dbReference type="EMBL" id="ATA88495.1"/>
    </source>
</evidence>
<sequence length="65" mass="7723">MVVLALRLFFAVAYLISTIKNKLLPHKKSEENNPYDNWYVMAMFNWVLFFVLIILAAFLVYGYMK</sequence>
<feature type="transmembrane region" description="Helical" evidence="1">
    <location>
        <begin position="42"/>
        <end position="64"/>
    </location>
</feature>
<keyword evidence="1" id="KW-0472">Membrane</keyword>
<name>A0A250FVM5_9FLAO</name>
<accession>A0A250FVM5</accession>
<dbReference type="EMBL" id="CP022387">
    <property type="protein sequence ID" value="ATA88495.1"/>
    <property type="molecule type" value="Genomic_DNA"/>
</dbReference>
<evidence type="ECO:0000256" key="1">
    <source>
        <dbReference type="SAM" id="Phobius"/>
    </source>
</evidence>
<reference evidence="3" key="1">
    <citation type="submission" date="2017-06" db="EMBL/GenBank/DDBJ databases">
        <title>Capnocytophaga spp. assemblies.</title>
        <authorList>
            <person name="Gulvik C.A."/>
        </authorList>
    </citation>
    <scope>NUCLEOTIDE SEQUENCE [LARGE SCALE GENOMIC DNA]</scope>
    <source>
        <strain evidence="3">H2177</strain>
    </source>
</reference>
<dbReference type="AlphaFoldDB" id="A0A250FVM5"/>
<gene>
    <name evidence="2" type="ORF">CGC58_01330</name>
</gene>